<dbReference type="GO" id="GO:0006465">
    <property type="term" value="P:signal peptide processing"/>
    <property type="evidence" value="ECO:0007669"/>
    <property type="project" value="InterPro"/>
</dbReference>
<gene>
    <name evidence="9" type="ORF">SAMN04488128_101751</name>
</gene>
<organism evidence="9 10">
    <name type="scientific">Chitinophaga eiseniae</name>
    <dbReference type="NCBI Taxonomy" id="634771"/>
    <lineage>
        <taxon>Bacteria</taxon>
        <taxon>Pseudomonadati</taxon>
        <taxon>Bacteroidota</taxon>
        <taxon>Chitinophagia</taxon>
        <taxon>Chitinophagales</taxon>
        <taxon>Chitinophagaceae</taxon>
        <taxon>Chitinophaga</taxon>
    </lineage>
</organism>
<dbReference type="OrthoDB" id="9802919at2"/>
<dbReference type="GO" id="GO:0009003">
    <property type="term" value="F:signal peptidase activity"/>
    <property type="evidence" value="ECO:0007669"/>
    <property type="project" value="UniProtKB-EC"/>
</dbReference>
<dbReference type="PANTHER" id="PTHR43390">
    <property type="entry name" value="SIGNAL PEPTIDASE I"/>
    <property type="match status" value="1"/>
</dbReference>
<proteinExistence type="inferred from homology"/>
<dbReference type="Pfam" id="PF10502">
    <property type="entry name" value="Peptidase_S26"/>
    <property type="match status" value="2"/>
</dbReference>
<dbReference type="Gene3D" id="2.10.109.10">
    <property type="entry name" value="Umud Fragment, subunit A"/>
    <property type="match status" value="2"/>
</dbReference>
<dbReference type="InterPro" id="IPR036286">
    <property type="entry name" value="LexA/Signal_pep-like_sf"/>
</dbReference>
<dbReference type="InterPro" id="IPR000223">
    <property type="entry name" value="Pept_S26A_signal_pept_1"/>
</dbReference>
<keyword evidence="10" id="KW-1185">Reference proteome</keyword>
<dbReference type="InterPro" id="IPR019758">
    <property type="entry name" value="Pept_S26A_signal_pept_1_CS"/>
</dbReference>
<keyword evidence="7" id="KW-0812">Transmembrane</keyword>
<dbReference type="GO" id="GO:0016020">
    <property type="term" value="C:membrane"/>
    <property type="evidence" value="ECO:0007669"/>
    <property type="project" value="UniProtKB-SubCell"/>
</dbReference>
<protein>
    <recommendedName>
        <fullName evidence="4 7">Signal peptidase I</fullName>
        <ecNumber evidence="3 7">3.4.21.89</ecNumber>
    </recommendedName>
</protein>
<comment type="catalytic activity">
    <reaction evidence="1 7">
        <text>Cleavage of hydrophobic, N-terminal signal or leader sequences from secreted and periplasmic proteins.</text>
        <dbReference type="EC" id="3.4.21.89"/>
    </reaction>
</comment>
<evidence type="ECO:0000256" key="4">
    <source>
        <dbReference type="ARBA" id="ARBA00019232"/>
    </source>
</evidence>
<dbReference type="NCBIfam" id="TIGR02227">
    <property type="entry name" value="sigpep_I_bact"/>
    <property type="match status" value="1"/>
</dbReference>
<evidence type="ECO:0000256" key="5">
    <source>
        <dbReference type="ARBA" id="ARBA00022801"/>
    </source>
</evidence>
<feature type="domain" description="Peptidase S26" evidence="8">
    <location>
        <begin position="340"/>
        <end position="377"/>
    </location>
</feature>
<evidence type="ECO:0000256" key="2">
    <source>
        <dbReference type="ARBA" id="ARBA00009370"/>
    </source>
</evidence>
<feature type="active site" evidence="6">
    <location>
        <position position="173"/>
    </location>
</feature>
<evidence type="ECO:0000256" key="3">
    <source>
        <dbReference type="ARBA" id="ARBA00013208"/>
    </source>
</evidence>
<dbReference type="EMBL" id="FUWZ01000001">
    <property type="protein sequence ID" value="SJZ56694.1"/>
    <property type="molecule type" value="Genomic_DNA"/>
</dbReference>
<dbReference type="PRINTS" id="PR00727">
    <property type="entry name" value="LEADERPTASE"/>
</dbReference>
<dbReference type="RefSeq" id="WP_078667404.1">
    <property type="nucleotide sequence ID" value="NZ_FUWZ01000001.1"/>
</dbReference>
<dbReference type="STRING" id="634771.SAMN04488128_101751"/>
<sequence length="399" mass="46251">MKLFFWKRKTAGGPQKKKSKVREWIEAAVFAIVVATLIRTFLFEAFMIPSGSMERTLLIHDYLFVSKISYGPRIPMTPLAFPFANHTLPFTKTTKSYSTAVQWPYKRLPGFSEVKRNDVIVFNYPCGDTALYSKSGDDADYYVMKRNMTPDTLKLFYSDPIYRPVDRRETWIKRAVGISGDTIMVVNGQLFVNGKPGFEPPEALTGYQVKTRSGKAFNDKQEKDLGVDGGYGMGEDSSRYYTYDLTKDKAALVKQWGDTILPDPKTKTRRGIFPGDPDNFPWSEDTYGPIYVPQKGVTVALDTCVLPLYRRIIVNYENNELEVQGDKIFINGRETKAYTFKMNYYWMMGDNRHQSIDSRFWGFVPEDHLIGKAWVIWFSFHKTYKDFYIRWGRFFTLIK</sequence>
<evidence type="ECO:0000313" key="10">
    <source>
        <dbReference type="Proteomes" id="UP000190367"/>
    </source>
</evidence>
<accession>A0A1T4LQG6</accession>
<keyword evidence="7" id="KW-0645">Protease</keyword>
<evidence type="ECO:0000313" key="9">
    <source>
        <dbReference type="EMBL" id="SJZ56694.1"/>
    </source>
</evidence>
<feature type="domain" description="Peptidase S26" evidence="8">
    <location>
        <begin position="22"/>
        <end position="209"/>
    </location>
</feature>
<reference evidence="10" key="1">
    <citation type="submission" date="2017-02" db="EMBL/GenBank/DDBJ databases">
        <authorList>
            <person name="Varghese N."/>
            <person name="Submissions S."/>
        </authorList>
    </citation>
    <scope>NUCLEOTIDE SEQUENCE [LARGE SCALE GENOMIC DNA]</scope>
    <source>
        <strain evidence="10">DSM 22224</strain>
    </source>
</reference>
<evidence type="ECO:0000256" key="7">
    <source>
        <dbReference type="RuleBase" id="RU362042"/>
    </source>
</evidence>
<name>A0A1T4LQG6_9BACT</name>
<dbReference type="SUPFAM" id="SSF51306">
    <property type="entry name" value="LexA/Signal peptidase"/>
    <property type="match status" value="2"/>
</dbReference>
<keyword evidence="7" id="KW-1133">Transmembrane helix</keyword>
<dbReference type="PROSITE" id="PS00761">
    <property type="entry name" value="SPASE_I_3"/>
    <property type="match status" value="1"/>
</dbReference>
<comment type="subcellular location">
    <subcellularLocation>
        <location evidence="7">Membrane</location>
        <topology evidence="7">Single-pass type II membrane protein</topology>
    </subcellularLocation>
</comment>
<feature type="transmembrane region" description="Helical" evidence="7">
    <location>
        <begin position="24"/>
        <end position="48"/>
    </location>
</feature>
<evidence type="ECO:0000259" key="8">
    <source>
        <dbReference type="Pfam" id="PF10502"/>
    </source>
</evidence>
<evidence type="ECO:0000256" key="6">
    <source>
        <dbReference type="PIRSR" id="PIRSR600223-1"/>
    </source>
</evidence>
<evidence type="ECO:0000256" key="1">
    <source>
        <dbReference type="ARBA" id="ARBA00000677"/>
    </source>
</evidence>
<comment type="similarity">
    <text evidence="2 7">Belongs to the peptidase S26 family.</text>
</comment>
<dbReference type="InterPro" id="IPR019533">
    <property type="entry name" value="Peptidase_S26"/>
</dbReference>
<keyword evidence="5 7" id="KW-0378">Hydrolase</keyword>
<dbReference type="AlphaFoldDB" id="A0A1T4LQG6"/>
<dbReference type="GO" id="GO:0004252">
    <property type="term" value="F:serine-type endopeptidase activity"/>
    <property type="evidence" value="ECO:0007669"/>
    <property type="project" value="InterPro"/>
</dbReference>
<dbReference type="CDD" id="cd06530">
    <property type="entry name" value="S26_SPase_I"/>
    <property type="match status" value="2"/>
</dbReference>
<dbReference type="EC" id="3.4.21.89" evidence="3 7"/>
<dbReference type="PANTHER" id="PTHR43390:SF1">
    <property type="entry name" value="CHLOROPLAST PROCESSING PEPTIDASE"/>
    <property type="match status" value="1"/>
</dbReference>
<feature type="active site" evidence="6">
    <location>
        <position position="52"/>
    </location>
</feature>
<dbReference type="Proteomes" id="UP000190367">
    <property type="component" value="Unassembled WGS sequence"/>
</dbReference>
<keyword evidence="7" id="KW-0472">Membrane</keyword>